<dbReference type="EMBL" id="JBHULV010000005">
    <property type="protein sequence ID" value="MFD2730275.1"/>
    <property type="molecule type" value="Genomic_DNA"/>
</dbReference>
<evidence type="ECO:0000313" key="2">
    <source>
        <dbReference type="EMBL" id="MFD2730275.1"/>
    </source>
</evidence>
<comment type="caution">
    <text evidence="2">The sequence shown here is derived from an EMBL/GenBank/DDBJ whole genome shotgun (WGS) entry which is preliminary data.</text>
</comment>
<keyword evidence="3" id="KW-1185">Reference proteome</keyword>
<dbReference type="Proteomes" id="UP001597546">
    <property type="component" value="Unassembled WGS sequence"/>
</dbReference>
<sequence length="320" mass="35507">MKKKLLSVILICFITMSFAQTNTFPISGNVGIGTLNPLTKLDISGDLSISSASIPMGLNTEIGGFTPLLNMNINFRGPNVNQNYVGASFRIDTRGEVVGAPLFQWIKRDINTNTEEIKMVFTKSGHLGIGTTSPHQILDINGGIGFSNQNSQDKTLYSPVDGVLEWMTNNAADQHGFAISHQGERIFYFNTDGQSYFNGGNVGIGTTTPDEKLTVKGKLHAEEVRVDLSVPGPDYVFEKDYPLLSLAETRKYILENKHLPEVPSAKEMEQNGINLSEMNMLLLKKVEELTLHLINQNKTLEELKVSNQYLTEQVHFIKNK</sequence>
<evidence type="ECO:0000313" key="3">
    <source>
        <dbReference type="Proteomes" id="UP001597546"/>
    </source>
</evidence>
<evidence type="ECO:0000256" key="1">
    <source>
        <dbReference type="SAM" id="SignalP"/>
    </source>
</evidence>
<proteinExistence type="predicted"/>
<accession>A0ABW5TNH7</accession>
<protein>
    <submittedName>
        <fullName evidence="2">Uncharacterized protein</fullName>
    </submittedName>
</protein>
<dbReference type="RefSeq" id="WP_379041047.1">
    <property type="nucleotide sequence ID" value="NZ_JBHSKW010000006.1"/>
</dbReference>
<feature type="signal peptide" evidence="1">
    <location>
        <begin position="1"/>
        <end position="19"/>
    </location>
</feature>
<reference evidence="3" key="1">
    <citation type="journal article" date="2019" name="Int. J. Syst. Evol. Microbiol.">
        <title>The Global Catalogue of Microorganisms (GCM) 10K type strain sequencing project: providing services to taxonomists for standard genome sequencing and annotation.</title>
        <authorList>
            <consortium name="The Broad Institute Genomics Platform"/>
            <consortium name="The Broad Institute Genome Sequencing Center for Infectious Disease"/>
            <person name="Wu L."/>
            <person name="Ma J."/>
        </authorList>
    </citation>
    <scope>NUCLEOTIDE SEQUENCE [LARGE SCALE GENOMIC DNA]</scope>
    <source>
        <strain evidence="3">KCTC 42456</strain>
    </source>
</reference>
<gene>
    <name evidence="2" type="ORF">ACFSSE_01010</name>
</gene>
<name>A0ABW5TNH7_9SPHI</name>
<keyword evidence="1" id="KW-0732">Signal</keyword>
<feature type="chain" id="PRO_5047148623" evidence="1">
    <location>
        <begin position="20"/>
        <end position="320"/>
    </location>
</feature>
<organism evidence="2 3">
    <name type="scientific">Pedobacter alpinus</name>
    <dbReference type="NCBI Taxonomy" id="1590643"/>
    <lineage>
        <taxon>Bacteria</taxon>
        <taxon>Pseudomonadati</taxon>
        <taxon>Bacteroidota</taxon>
        <taxon>Sphingobacteriia</taxon>
        <taxon>Sphingobacteriales</taxon>
        <taxon>Sphingobacteriaceae</taxon>
        <taxon>Pedobacter</taxon>
    </lineage>
</organism>